<evidence type="ECO:0000313" key="2">
    <source>
        <dbReference type="EMBL" id="UYV76919.1"/>
    </source>
</evidence>
<keyword evidence="3" id="KW-1185">Reference proteome</keyword>
<organism evidence="2 3">
    <name type="scientific">Cordylochernes scorpioides</name>
    <dbReference type="NCBI Taxonomy" id="51811"/>
    <lineage>
        <taxon>Eukaryota</taxon>
        <taxon>Metazoa</taxon>
        <taxon>Ecdysozoa</taxon>
        <taxon>Arthropoda</taxon>
        <taxon>Chelicerata</taxon>
        <taxon>Arachnida</taxon>
        <taxon>Pseudoscorpiones</taxon>
        <taxon>Cheliferoidea</taxon>
        <taxon>Chernetidae</taxon>
        <taxon>Cordylochernes</taxon>
    </lineage>
</organism>
<evidence type="ECO:0000313" key="3">
    <source>
        <dbReference type="Proteomes" id="UP001235939"/>
    </source>
</evidence>
<dbReference type="Proteomes" id="UP001235939">
    <property type="component" value="Chromosome 14"/>
</dbReference>
<reference evidence="2 3" key="1">
    <citation type="submission" date="2022-01" db="EMBL/GenBank/DDBJ databases">
        <title>A chromosomal length assembly of Cordylochernes scorpioides.</title>
        <authorList>
            <person name="Zeh D."/>
            <person name="Zeh J."/>
        </authorList>
    </citation>
    <scope>NUCLEOTIDE SEQUENCE [LARGE SCALE GENOMIC DNA]</scope>
    <source>
        <strain evidence="2">IN4F17</strain>
        <tissue evidence="2">Whole Body</tissue>
    </source>
</reference>
<protein>
    <submittedName>
        <fullName evidence="2">Uncharacterized protein</fullName>
    </submittedName>
</protein>
<sequence length="84" mass="8972">MQHPADAAAEINKQTAAINHHDRGRQRRNSERGPDVHSGLSPLGTDPCVATPNMEYKRCSSCIPGSGALTGYYQPGQLSPAKAE</sequence>
<name>A0ABY6L707_9ARAC</name>
<gene>
    <name evidence="2" type="ORF">LAZ67_14002399</name>
</gene>
<evidence type="ECO:0000256" key="1">
    <source>
        <dbReference type="SAM" id="MobiDB-lite"/>
    </source>
</evidence>
<proteinExistence type="predicted"/>
<accession>A0ABY6L707</accession>
<feature type="region of interest" description="Disordered" evidence="1">
    <location>
        <begin position="1"/>
        <end position="47"/>
    </location>
</feature>
<dbReference type="EMBL" id="CP092876">
    <property type="protein sequence ID" value="UYV76919.1"/>
    <property type="molecule type" value="Genomic_DNA"/>
</dbReference>